<dbReference type="InterPro" id="IPR011989">
    <property type="entry name" value="ARM-like"/>
</dbReference>
<comment type="caution">
    <text evidence="4">The sequence shown here is derived from an EMBL/GenBank/DDBJ whole genome shotgun (WGS) entry which is preliminary data.</text>
</comment>
<keyword evidence="2" id="KW-1133">Transmembrane helix</keyword>
<sequence>MEDLDQIDKGKDEYACLKSKAAESRDEGAKMDPCLEAIVEKMMDKCILDGYEQAIGMAIECRRLDKLEEAINLREYGCEHLKMFKYRGSQVSNQDVEATYAERSDLLILKTIKQSTEMRNSVFHSATIYSNAIMHAGTTMDTFLWENLDWLSRATNWAKFSATAGLVVIHRGHLRQCRSLMAPYLPQTEAGGGGNSYSEGGGLYALGLIHANHSEEFILEPLTGAGYSTWRNLYIDLAALGTADESIFDDVKTVLYTDSAVAGEAAGASEMLAYAHEMQHEKITRGLALVIALAVYGREEEADTLIEQMTRILFYVIVACMHWHTVEQLLASSPCCLSLTTPHVRYGAALAVGISCAGALIAMTMVMVQINEASDSRVGAFR</sequence>
<dbReference type="GO" id="GO:0034515">
    <property type="term" value="C:proteasome storage granule"/>
    <property type="evidence" value="ECO:0007669"/>
    <property type="project" value="TreeGrafter"/>
</dbReference>
<evidence type="ECO:0000313" key="4">
    <source>
        <dbReference type="EMBL" id="GFZ01889.1"/>
    </source>
</evidence>
<evidence type="ECO:0000313" key="5">
    <source>
        <dbReference type="Proteomes" id="UP000585474"/>
    </source>
</evidence>
<dbReference type="InterPro" id="IPR048570">
    <property type="entry name" value="PSMD1_RPN2_N"/>
</dbReference>
<dbReference type="PANTHER" id="PTHR10943">
    <property type="entry name" value="26S PROTEASOME NON-ATPASE REGULATORY SUBUNIT"/>
    <property type="match status" value="1"/>
</dbReference>
<dbReference type="GO" id="GO:0005634">
    <property type="term" value="C:nucleus"/>
    <property type="evidence" value="ECO:0007669"/>
    <property type="project" value="TreeGrafter"/>
</dbReference>
<dbReference type="OrthoDB" id="1713132at2759"/>
<feature type="transmembrane region" description="Helical" evidence="2">
    <location>
        <begin position="346"/>
        <end position="368"/>
    </location>
</feature>
<dbReference type="Gene3D" id="1.25.10.10">
    <property type="entry name" value="Leucine-rich Repeat Variant"/>
    <property type="match status" value="1"/>
</dbReference>
<keyword evidence="1" id="KW-0677">Repeat</keyword>
<dbReference type="PANTHER" id="PTHR10943:SF2">
    <property type="entry name" value="26S PROTEASOME NON-ATPASE REGULATORY SUBUNIT 1"/>
    <property type="match status" value="1"/>
</dbReference>
<keyword evidence="4" id="KW-0647">Proteasome</keyword>
<dbReference type="Pfam" id="PF21505">
    <property type="entry name" value="RPN2_N"/>
    <property type="match status" value="1"/>
</dbReference>
<gene>
    <name evidence="4" type="ORF">Acr_15g0004980</name>
</gene>
<organism evidence="4 5">
    <name type="scientific">Actinidia rufa</name>
    <dbReference type="NCBI Taxonomy" id="165716"/>
    <lineage>
        <taxon>Eukaryota</taxon>
        <taxon>Viridiplantae</taxon>
        <taxon>Streptophyta</taxon>
        <taxon>Embryophyta</taxon>
        <taxon>Tracheophyta</taxon>
        <taxon>Spermatophyta</taxon>
        <taxon>Magnoliopsida</taxon>
        <taxon>eudicotyledons</taxon>
        <taxon>Gunneridae</taxon>
        <taxon>Pentapetalae</taxon>
        <taxon>asterids</taxon>
        <taxon>Ericales</taxon>
        <taxon>Actinidiaceae</taxon>
        <taxon>Actinidia</taxon>
    </lineage>
</organism>
<dbReference type="AlphaFoldDB" id="A0A7J0FT54"/>
<name>A0A7J0FT54_9ERIC</name>
<feature type="domain" description="26S proteasome non-ATPase regulatory subunit 1/RPN2 N-terminal" evidence="3">
    <location>
        <begin position="14"/>
        <end position="114"/>
    </location>
</feature>
<evidence type="ECO:0000256" key="2">
    <source>
        <dbReference type="SAM" id="Phobius"/>
    </source>
</evidence>
<proteinExistence type="predicted"/>
<evidence type="ECO:0000259" key="3">
    <source>
        <dbReference type="Pfam" id="PF21505"/>
    </source>
</evidence>
<keyword evidence="5" id="KW-1185">Reference proteome</keyword>
<dbReference type="EMBL" id="BJWL01000015">
    <property type="protein sequence ID" value="GFZ01889.1"/>
    <property type="molecule type" value="Genomic_DNA"/>
</dbReference>
<evidence type="ECO:0000256" key="1">
    <source>
        <dbReference type="ARBA" id="ARBA00022737"/>
    </source>
</evidence>
<dbReference type="GO" id="GO:0008540">
    <property type="term" value="C:proteasome regulatory particle, base subcomplex"/>
    <property type="evidence" value="ECO:0007669"/>
    <property type="project" value="TreeGrafter"/>
</dbReference>
<dbReference type="Proteomes" id="UP000585474">
    <property type="component" value="Unassembled WGS sequence"/>
</dbReference>
<keyword evidence="2" id="KW-0812">Transmembrane</keyword>
<accession>A0A7J0FT54</accession>
<dbReference type="GO" id="GO:0043161">
    <property type="term" value="P:proteasome-mediated ubiquitin-dependent protein catabolic process"/>
    <property type="evidence" value="ECO:0007669"/>
    <property type="project" value="TreeGrafter"/>
</dbReference>
<reference evidence="4 5" key="1">
    <citation type="submission" date="2019-07" db="EMBL/GenBank/DDBJ databases">
        <title>De Novo Assembly of kiwifruit Actinidia rufa.</title>
        <authorList>
            <person name="Sugita-Konishi S."/>
            <person name="Sato K."/>
            <person name="Mori E."/>
            <person name="Abe Y."/>
            <person name="Kisaki G."/>
            <person name="Hamano K."/>
            <person name="Suezawa K."/>
            <person name="Otani M."/>
            <person name="Fukuda T."/>
            <person name="Manabe T."/>
            <person name="Gomi K."/>
            <person name="Tabuchi M."/>
            <person name="Akimitsu K."/>
            <person name="Kataoka I."/>
        </authorList>
    </citation>
    <scope>NUCLEOTIDE SEQUENCE [LARGE SCALE GENOMIC DNA]</scope>
    <source>
        <strain evidence="5">cv. Fuchu</strain>
    </source>
</reference>
<protein>
    <submittedName>
        <fullName evidence="4">26S proteasome regulatory complex, non-ATPase subcomplex, Rpn2/Psmd1 subunit</fullName>
    </submittedName>
</protein>
<keyword evidence="2" id="KW-0472">Membrane</keyword>